<protein>
    <submittedName>
        <fullName evidence="3">Uncharacterized protein</fullName>
    </submittedName>
</protein>
<feature type="region of interest" description="Disordered" evidence="2">
    <location>
        <begin position="691"/>
        <end position="710"/>
    </location>
</feature>
<dbReference type="PANTHER" id="PTHR23159">
    <property type="entry name" value="CENTROSOMAL PROTEIN 2"/>
    <property type="match status" value="1"/>
</dbReference>
<reference evidence="4" key="1">
    <citation type="journal article" date="2015" name="PLoS Genet.">
        <title>Genome Sequence and Transcriptome Analyses of Chrysochromulina tobin: Metabolic Tools for Enhanced Algal Fitness in the Prominent Order Prymnesiales (Haptophyceae).</title>
        <authorList>
            <person name="Hovde B.T."/>
            <person name="Deodato C.R."/>
            <person name="Hunsperger H.M."/>
            <person name="Ryken S.A."/>
            <person name="Yost W."/>
            <person name="Jha R.K."/>
            <person name="Patterson J."/>
            <person name="Monnat R.J. Jr."/>
            <person name="Barlow S.B."/>
            <person name="Starkenburg S.R."/>
            <person name="Cattolico R.A."/>
        </authorList>
    </citation>
    <scope>NUCLEOTIDE SEQUENCE</scope>
    <source>
        <strain evidence="4">CCMP291</strain>
    </source>
</reference>
<proteinExistence type="predicted"/>
<dbReference type="AlphaFoldDB" id="A0A0M0JZM4"/>
<keyword evidence="1" id="KW-0175">Coiled coil</keyword>
<sequence length="882" mass="93475">MTSSADPTETHRDVGRAFCGKSIYCQAVGAPVASPLLPPSGMPPGVNADAVAAQLKALADALSAELGFEPSAAALERLWPMLTVNPVLEILSAVGEMPSVLQHRFIVQARPAAAGAVALHVLTLGFVGMPLPATKKDPHKAAPNVLIAFSADLSVPVPAEDQTAYELSYQIQKAKHKNIDLEMPNALATPQSELPSVPVALGRRRSKSPAARSKPTSSSPVAPISAPPAPAHRGGTPAHRTPAHRTPAHRTPAHRAAFELLERLQHAQGQRLQGAVESRAHIAVVRSFERWKGAAGLAAAVAVAEERERLQAEAHQAALASKARTSETMLSQAGESVASMQLEAETLQARVDDLEAQLTKQARVCATQAAELTHQHALLEQRKESDSLQLRRALEERETLNQRLRLEQANTADANDRADALERRLRLASEQRLTAEGQRIELEGKAAALEAAFASARDELAAREQAARDQAAASFTSALEAANANATAANATVESLRLSLRHELRERDAQLATKQRQLDDHKREMREIETLLHGQQAAFQEAAAVAEAESAAAVHAAEARAEAALSEAATRITQLEDQLAAAASSLEEARAEAAASAEAADADIACLKDAFNEAREAAEASEAKRRALEEAREEAVREIARLEGEVARLEGEIARLEGALLSARAPSNGGGNGEADEAAVNSLVSSLVADADMPSAGGDAEGEGGDAEGASEASLQPVAYVFTAQSAPEVSEQLGVSVSAGDPLTDELLAALREALQVPAAMTEDQLKQALLAQEFVERAPAAPPPTERKPPDLRRSSTRRLGESPETLLAEMTAELESTRKSLTQFAEMNNELSSEISTMQTRSRKLQAELDQARAELAELRSQLAPAAEVAKGKSKGKSK</sequence>
<dbReference type="Proteomes" id="UP000037460">
    <property type="component" value="Unassembled WGS sequence"/>
</dbReference>
<dbReference type="EMBL" id="JWZX01001873">
    <property type="protein sequence ID" value="KOO32004.1"/>
    <property type="molecule type" value="Genomic_DNA"/>
</dbReference>
<feature type="coiled-coil region" evidence="1">
    <location>
        <begin position="831"/>
        <end position="872"/>
    </location>
</feature>
<name>A0A0M0JZM4_9EUKA</name>
<accession>A0A0M0JZM4</accession>
<dbReference type="PANTHER" id="PTHR23159:SF31">
    <property type="entry name" value="CENTROSOME-ASSOCIATED PROTEIN CEP250 ISOFORM X1"/>
    <property type="match status" value="1"/>
</dbReference>
<gene>
    <name evidence="3" type="ORF">Ctob_011439</name>
</gene>
<feature type="compositionally biased region" description="Basic residues" evidence="2">
    <location>
        <begin position="241"/>
        <end position="250"/>
    </location>
</feature>
<feature type="region of interest" description="Disordered" evidence="2">
    <location>
        <begin position="778"/>
        <end position="808"/>
    </location>
</feature>
<feature type="compositionally biased region" description="Basic and acidic residues" evidence="2">
    <location>
        <begin position="787"/>
        <end position="804"/>
    </location>
</feature>
<keyword evidence="4" id="KW-1185">Reference proteome</keyword>
<evidence type="ECO:0000313" key="4">
    <source>
        <dbReference type="Proteomes" id="UP000037460"/>
    </source>
</evidence>
<evidence type="ECO:0000256" key="2">
    <source>
        <dbReference type="SAM" id="MobiDB-lite"/>
    </source>
</evidence>
<comment type="caution">
    <text evidence="3">The sequence shown here is derived from an EMBL/GenBank/DDBJ whole genome shotgun (WGS) entry which is preliminary data.</text>
</comment>
<organism evidence="3 4">
    <name type="scientific">Chrysochromulina tobinii</name>
    <dbReference type="NCBI Taxonomy" id="1460289"/>
    <lineage>
        <taxon>Eukaryota</taxon>
        <taxon>Haptista</taxon>
        <taxon>Haptophyta</taxon>
        <taxon>Prymnesiophyceae</taxon>
        <taxon>Prymnesiales</taxon>
        <taxon>Chrysochromulinaceae</taxon>
        <taxon>Chrysochromulina</taxon>
    </lineage>
</organism>
<feature type="coiled-coil region" evidence="1">
    <location>
        <begin position="337"/>
        <end position="459"/>
    </location>
</feature>
<feature type="coiled-coil region" evidence="1">
    <location>
        <begin position="504"/>
        <end position="659"/>
    </location>
</feature>
<evidence type="ECO:0000313" key="3">
    <source>
        <dbReference type="EMBL" id="KOO32004.1"/>
    </source>
</evidence>
<evidence type="ECO:0000256" key="1">
    <source>
        <dbReference type="SAM" id="Coils"/>
    </source>
</evidence>
<feature type="region of interest" description="Disordered" evidence="2">
    <location>
        <begin position="184"/>
        <end position="250"/>
    </location>
</feature>
<feature type="compositionally biased region" description="Low complexity" evidence="2">
    <location>
        <begin position="208"/>
        <end position="224"/>
    </location>
</feature>